<evidence type="ECO:0008006" key="3">
    <source>
        <dbReference type="Google" id="ProtNLM"/>
    </source>
</evidence>
<evidence type="ECO:0000313" key="1">
    <source>
        <dbReference type="EMBL" id="TID20571.1"/>
    </source>
</evidence>
<dbReference type="EMBL" id="SNSC02000010">
    <property type="protein sequence ID" value="TID20571.1"/>
    <property type="molecule type" value="Genomic_DNA"/>
</dbReference>
<name>A0A4Z1P7R6_9PEZI</name>
<comment type="caution">
    <text evidence="1">The sequence shown here is derived from an EMBL/GenBank/DDBJ whole genome shotgun (WGS) entry which is preliminary data.</text>
</comment>
<proteinExistence type="predicted"/>
<accession>A0A4Z1P7R6</accession>
<dbReference type="Proteomes" id="UP000298493">
    <property type="component" value="Unassembled WGS sequence"/>
</dbReference>
<keyword evidence="2" id="KW-1185">Reference proteome</keyword>
<organism evidence="1 2">
    <name type="scientific">Venturia nashicola</name>
    <dbReference type="NCBI Taxonomy" id="86259"/>
    <lineage>
        <taxon>Eukaryota</taxon>
        <taxon>Fungi</taxon>
        <taxon>Dikarya</taxon>
        <taxon>Ascomycota</taxon>
        <taxon>Pezizomycotina</taxon>
        <taxon>Dothideomycetes</taxon>
        <taxon>Pleosporomycetidae</taxon>
        <taxon>Venturiales</taxon>
        <taxon>Venturiaceae</taxon>
        <taxon>Venturia</taxon>
    </lineage>
</organism>
<gene>
    <name evidence="1" type="ORF">E6O75_ATG05335</name>
</gene>
<dbReference type="AlphaFoldDB" id="A0A4Z1P7R6"/>
<reference evidence="1 2" key="1">
    <citation type="submission" date="2019-04" db="EMBL/GenBank/DDBJ databases">
        <title>High contiguity whole genome sequence and gene annotation resource for two Venturia nashicola isolates.</title>
        <authorList>
            <person name="Prokchorchik M."/>
            <person name="Won K."/>
            <person name="Lee Y."/>
            <person name="Choi E.D."/>
            <person name="Segonzac C."/>
            <person name="Sohn K.H."/>
        </authorList>
    </citation>
    <scope>NUCLEOTIDE SEQUENCE [LARGE SCALE GENOMIC DNA]</scope>
    <source>
        <strain evidence="1 2">PRI2</strain>
    </source>
</reference>
<protein>
    <recommendedName>
        <fullName evidence="3">F-box domain-containing protein</fullName>
    </recommendedName>
</protein>
<evidence type="ECO:0000313" key="2">
    <source>
        <dbReference type="Proteomes" id="UP000298493"/>
    </source>
</evidence>
<sequence length="270" mass="31369">MYPTQYPDAHLLGLPLEILDLIFDELASLSSNRLWLKNTRIRITAVSPPPLSLLLSHSKLYAEALRHFYEHTTIVLHVNAFDAAQRSPEHAHYSSLLLQCPHIMRMRKLELRPLLNAGVEFLEPEIQEACVVILEMAKELEYIYVGWSEVPKHFLGGWRPWAYKRRALMPLRLLRGRFTMQVVEVTTPPPRFAGMENVGLLRAFQRMVGKLHPDENLLDLDGDPLEDTFKIMKLPALTEKTLDWWLRHEILPEDEMMDICRGDVLKSMRN</sequence>